<evidence type="ECO:0000256" key="1">
    <source>
        <dbReference type="ARBA" id="ARBA00008136"/>
    </source>
</evidence>
<dbReference type="SUPFAM" id="SSF143081">
    <property type="entry name" value="BB1717-like"/>
    <property type="match status" value="1"/>
</dbReference>
<dbReference type="EMBL" id="CP053452">
    <property type="protein sequence ID" value="QJX00028.1"/>
    <property type="molecule type" value="Genomic_DNA"/>
</dbReference>
<dbReference type="Proteomes" id="UP000503447">
    <property type="component" value="Chromosome"/>
</dbReference>
<dbReference type="InterPro" id="IPR036590">
    <property type="entry name" value="SRAP-like"/>
</dbReference>
<evidence type="ECO:0000256" key="8">
    <source>
        <dbReference type="RuleBase" id="RU364100"/>
    </source>
</evidence>
<evidence type="ECO:0000256" key="4">
    <source>
        <dbReference type="ARBA" id="ARBA00022801"/>
    </source>
</evidence>
<organism evidence="9 10">
    <name type="scientific">Frigoriglobus tundricola</name>
    <dbReference type="NCBI Taxonomy" id="2774151"/>
    <lineage>
        <taxon>Bacteria</taxon>
        <taxon>Pseudomonadati</taxon>
        <taxon>Planctomycetota</taxon>
        <taxon>Planctomycetia</taxon>
        <taxon>Gemmatales</taxon>
        <taxon>Gemmataceae</taxon>
        <taxon>Frigoriglobus</taxon>
    </lineage>
</organism>
<accession>A0A6M5Z0V9</accession>
<dbReference type="InterPro" id="IPR003738">
    <property type="entry name" value="SRAP"/>
</dbReference>
<keyword evidence="7" id="KW-0456">Lyase</keyword>
<comment type="similarity">
    <text evidence="1 8">Belongs to the SOS response-associated peptidase family.</text>
</comment>
<dbReference type="RefSeq" id="WP_171474874.1">
    <property type="nucleotide sequence ID" value="NZ_CP053452.2"/>
</dbReference>
<keyword evidence="6" id="KW-0238">DNA-binding</keyword>
<dbReference type="GO" id="GO:0003697">
    <property type="term" value="F:single-stranded DNA binding"/>
    <property type="evidence" value="ECO:0007669"/>
    <property type="project" value="InterPro"/>
</dbReference>
<dbReference type="KEGG" id="ftj:FTUN_7650"/>
<dbReference type="PANTHER" id="PTHR13604">
    <property type="entry name" value="DC12-RELATED"/>
    <property type="match status" value="1"/>
</dbReference>
<dbReference type="GO" id="GO:0006508">
    <property type="term" value="P:proteolysis"/>
    <property type="evidence" value="ECO:0007669"/>
    <property type="project" value="UniProtKB-KW"/>
</dbReference>
<dbReference type="GO" id="GO:0016829">
    <property type="term" value="F:lyase activity"/>
    <property type="evidence" value="ECO:0007669"/>
    <property type="project" value="UniProtKB-KW"/>
</dbReference>
<reference evidence="10" key="1">
    <citation type="submission" date="2020-05" db="EMBL/GenBank/DDBJ databases">
        <title>Frigoriglobus tundricola gen. nov., sp. nov., a psychrotolerant cellulolytic planctomycete of the family Gemmataceae with two divergent copies of 16S rRNA gene.</title>
        <authorList>
            <person name="Kulichevskaya I.S."/>
            <person name="Ivanova A.A."/>
            <person name="Naumoff D.G."/>
            <person name="Beletsky A.V."/>
            <person name="Rijpstra W.I.C."/>
            <person name="Sinninghe Damste J.S."/>
            <person name="Mardanov A.V."/>
            <person name="Ravin N.V."/>
            <person name="Dedysh S.N."/>
        </authorList>
    </citation>
    <scope>NUCLEOTIDE SEQUENCE [LARGE SCALE GENOMIC DNA]</scope>
    <source>
        <strain evidence="10">PL17</strain>
    </source>
</reference>
<keyword evidence="4 8" id="KW-0378">Hydrolase</keyword>
<protein>
    <recommendedName>
        <fullName evidence="8">Abasic site processing protein</fullName>
        <ecNumber evidence="8">3.4.-.-</ecNumber>
    </recommendedName>
</protein>
<evidence type="ECO:0000256" key="6">
    <source>
        <dbReference type="ARBA" id="ARBA00023125"/>
    </source>
</evidence>
<dbReference type="PANTHER" id="PTHR13604:SF0">
    <property type="entry name" value="ABASIC SITE PROCESSING PROTEIN HMCES"/>
    <property type="match status" value="1"/>
</dbReference>
<evidence type="ECO:0000256" key="2">
    <source>
        <dbReference type="ARBA" id="ARBA00022670"/>
    </source>
</evidence>
<keyword evidence="5" id="KW-0190">Covalent protein-DNA linkage</keyword>
<dbReference type="EC" id="3.4.-.-" evidence="8"/>
<dbReference type="AlphaFoldDB" id="A0A6M5Z0V9"/>
<sequence length="220" mass="23894">MCGRFVLAASPADLVGHFGLEQAPDLTARYNIAPAQLVAVVAPKADPTKRGLALLKWGLVPYWSNDGRPGPINARAETVAGLPTFADSFRDRRCVLPATGFYEWSVAEGKKRPHRFRLKGGGVMGFAGLWSKWKVRDTPALFTCCLITTAANDLVRPFHDRMPAILAPDDYATWLDAGTLPKAAHALLRPYPTELMEAVEANPLVNSPKNEGPHLLDPAA</sequence>
<dbReference type="Pfam" id="PF02586">
    <property type="entry name" value="SRAP"/>
    <property type="match status" value="1"/>
</dbReference>
<dbReference type="GO" id="GO:0106300">
    <property type="term" value="P:protein-DNA covalent cross-linking repair"/>
    <property type="evidence" value="ECO:0007669"/>
    <property type="project" value="InterPro"/>
</dbReference>
<keyword evidence="10" id="KW-1185">Reference proteome</keyword>
<evidence type="ECO:0000313" key="9">
    <source>
        <dbReference type="EMBL" id="QJX00028.1"/>
    </source>
</evidence>
<evidence type="ECO:0000256" key="5">
    <source>
        <dbReference type="ARBA" id="ARBA00023124"/>
    </source>
</evidence>
<gene>
    <name evidence="9" type="ORF">FTUN_7650</name>
</gene>
<keyword evidence="3" id="KW-0227">DNA damage</keyword>
<keyword evidence="2 8" id="KW-0645">Protease</keyword>
<dbReference type="Gene3D" id="3.90.1680.10">
    <property type="entry name" value="SOS response associated peptidase-like"/>
    <property type="match status" value="1"/>
</dbReference>
<evidence type="ECO:0000256" key="3">
    <source>
        <dbReference type="ARBA" id="ARBA00022763"/>
    </source>
</evidence>
<proteinExistence type="inferred from homology"/>
<dbReference type="GO" id="GO:0008233">
    <property type="term" value="F:peptidase activity"/>
    <property type="evidence" value="ECO:0007669"/>
    <property type="project" value="UniProtKB-KW"/>
</dbReference>
<name>A0A6M5Z0V9_9BACT</name>
<evidence type="ECO:0000256" key="7">
    <source>
        <dbReference type="ARBA" id="ARBA00023239"/>
    </source>
</evidence>
<evidence type="ECO:0000313" key="10">
    <source>
        <dbReference type="Proteomes" id="UP000503447"/>
    </source>
</evidence>